<name>A0AAJ5WQZ0_9BACT</name>
<dbReference type="InterPro" id="IPR032168">
    <property type="entry name" value="DUF5004"/>
</dbReference>
<dbReference type="Pfam" id="PF16395">
    <property type="entry name" value="DUF5004"/>
    <property type="match status" value="1"/>
</dbReference>
<dbReference type="Proteomes" id="UP001220610">
    <property type="component" value="Chromosome"/>
</dbReference>
<dbReference type="AlphaFoldDB" id="A0AAJ5WQZ0"/>
<sequence>MKKWTYSLLTGLAVMMLVLVACVKEKEKKFTEAGKPLTGSWRIVKVLRNSEDLTERFNFSSFRINFQDSAYTITSPVPFVVSKNGKWRFDDPQYPMELTFQPEGGTPVKPTFRYPVSKGNRSLVISFSPGCQSTKYEYTLEPLP</sequence>
<proteinExistence type="predicted"/>
<reference evidence="1" key="1">
    <citation type="submission" date="2023-03" db="EMBL/GenBank/DDBJ databases">
        <title>Andean soil-derived lignocellulolytic bacterial consortium as a source of novel taxa and putative plastic-active enzymes.</title>
        <authorList>
            <person name="Diaz-Garcia L."/>
            <person name="Chuvochina M."/>
            <person name="Feuerriegel G."/>
            <person name="Bunk B."/>
            <person name="Sproer C."/>
            <person name="Streit W.R."/>
            <person name="Rodriguez L.M."/>
            <person name="Overmann J."/>
            <person name="Jimenez D.J."/>
        </authorList>
    </citation>
    <scope>NUCLEOTIDE SEQUENCE</scope>
    <source>
        <strain evidence="1">MAG 7</strain>
    </source>
</reference>
<organism evidence="1 2">
    <name type="scientific">Candidatus Pseudobacter hemicellulosilyticus</name>
    <dbReference type="NCBI Taxonomy" id="3121375"/>
    <lineage>
        <taxon>Bacteria</taxon>
        <taxon>Pseudomonadati</taxon>
        <taxon>Bacteroidota</taxon>
        <taxon>Chitinophagia</taxon>
        <taxon>Chitinophagales</taxon>
        <taxon>Chitinophagaceae</taxon>
        <taxon>Pseudobacter</taxon>
    </lineage>
</organism>
<evidence type="ECO:0000313" key="1">
    <source>
        <dbReference type="EMBL" id="WEK34093.1"/>
    </source>
</evidence>
<protein>
    <submittedName>
        <fullName evidence="1">DUF5004 domain-containing protein</fullName>
    </submittedName>
</protein>
<dbReference type="PROSITE" id="PS51257">
    <property type="entry name" value="PROKAR_LIPOPROTEIN"/>
    <property type="match status" value="1"/>
</dbReference>
<accession>A0AAJ5WQZ0</accession>
<evidence type="ECO:0000313" key="2">
    <source>
        <dbReference type="Proteomes" id="UP001220610"/>
    </source>
</evidence>
<gene>
    <name evidence="1" type="ORF">P0Y53_16520</name>
</gene>
<dbReference type="EMBL" id="CP119311">
    <property type="protein sequence ID" value="WEK34093.1"/>
    <property type="molecule type" value="Genomic_DNA"/>
</dbReference>